<dbReference type="AlphaFoldDB" id="A0A9P8AMG9"/>
<organism evidence="1 2">
    <name type="scientific">Guyanagaster necrorhizus</name>
    <dbReference type="NCBI Taxonomy" id="856835"/>
    <lineage>
        <taxon>Eukaryota</taxon>
        <taxon>Fungi</taxon>
        <taxon>Dikarya</taxon>
        <taxon>Basidiomycota</taxon>
        <taxon>Agaricomycotina</taxon>
        <taxon>Agaricomycetes</taxon>
        <taxon>Agaricomycetidae</taxon>
        <taxon>Agaricales</taxon>
        <taxon>Marasmiineae</taxon>
        <taxon>Physalacriaceae</taxon>
        <taxon>Guyanagaster</taxon>
    </lineage>
</organism>
<name>A0A9P8AMG9_9AGAR</name>
<keyword evidence="2" id="KW-1185">Reference proteome</keyword>
<dbReference type="RefSeq" id="XP_043034176.1">
    <property type="nucleotide sequence ID" value="XM_043187406.1"/>
</dbReference>
<evidence type="ECO:0000313" key="2">
    <source>
        <dbReference type="Proteomes" id="UP000812287"/>
    </source>
</evidence>
<comment type="caution">
    <text evidence="1">The sequence shown here is derived from an EMBL/GenBank/DDBJ whole genome shotgun (WGS) entry which is preliminary data.</text>
</comment>
<reference evidence="1" key="1">
    <citation type="submission" date="2020-11" db="EMBL/GenBank/DDBJ databases">
        <title>Adaptations for nitrogen fixation in a non-lichenized fungal sporocarp promotes dispersal by wood-feeding termites.</title>
        <authorList>
            <consortium name="DOE Joint Genome Institute"/>
            <person name="Koch R.A."/>
            <person name="Yoon G."/>
            <person name="Arayal U."/>
            <person name="Lail K."/>
            <person name="Amirebrahimi M."/>
            <person name="Labutti K."/>
            <person name="Lipzen A."/>
            <person name="Riley R."/>
            <person name="Barry K."/>
            <person name="Henrissat B."/>
            <person name="Grigoriev I.V."/>
            <person name="Herr J.R."/>
            <person name="Aime M.C."/>
        </authorList>
    </citation>
    <scope>NUCLEOTIDE SEQUENCE</scope>
    <source>
        <strain evidence="1">MCA 3950</strain>
    </source>
</reference>
<dbReference type="EMBL" id="MU250568">
    <property type="protein sequence ID" value="KAG7440676.1"/>
    <property type="molecule type" value="Genomic_DNA"/>
</dbReference>
<sequence length="53" mass="6176">MPAEKKMINVVSSVKHSSDAFQDLRACDVCGKKTKNLNRHLLIHIDYDYDDRR</sequence>
<evidence type="ECO:0000313" key="1">
    <source>
        <dbReference type="EMBL" id="KAG7440676.1"/>
    </source>
</evidence>
<dbReference type="Proteomes" id="UP000812287">
    <property type="component" value="Unassembled WGS sequence"/>
</dbReference>
<dbReference type="GeneID" id="66109703"/>
<gene>
    <name evidence="1" type="ORF">BT62DRAFT_937810</name>
</gene>
<protein>
    <submittedName>
        <fullName evidence="1">Uncharacterized protein</fullName>
    </submittedName>
</protein>
<accession>A0A9P8AMG9</accession>
<proteinExistence type="predicted"/>
<dbReference type="OrthoDB" id="654211at2759"/>